<dbReference type="NCBIfam" id="NF033573">
    <property type="entry name" value="transpos_IS200"/>
    <property type="match status" value="1"/>
</dbReference>
<dbReference type="InterPro" id="IPR036515">
    <property type="entry name" value="Transposase_17_sf"/>
</dbReference>
<name>A0A7X0HR63_9BACI</name>
<dbReference type="RefSeq" id="WP_221452268.1">
    <property type="nucleotide sequence ID" value="NZ_JACHGK010000005.1"/>
</dbReference>
<sequence length="129" mass="15235">MNHCKNLLQFHIIWCPKFRFNVLNGRIELELKEILRNIGENYGYEIKEMEIMSDHIHLFISTKPTVAPTDVVRSLKSISARELFEKFPKLKAFYHRSGSLWSKGYFVSLVGNVSEETVRKYIQEQKLKD</sequence>
<gene>
    <name evidence="2" type="ORF">HNR53_001849</name>
</gene>
<protein>
    <submittedName>
        <fullName evidence="2">Putative transposase</fullName>
    </submittedName>
</protein>
<accession>A0A7X0HR63</accession>
<proteinExistence type="predicted"/>
<evidence type="ECO:0000313" key="3">
    <source>
        <dbReference type="Proteomes" id="UP000531594"/>
    </source>
</evidence>
<dbReference type="SUPFAM" id="SSF143422">
    <property type="entry name" value="Transposase IS200-like"/>
    <property type="match status" value="1"/>
</dbReference>
<comment type="caution">
    <text evidence="2">The sequence shown here is derived from an EMBL/GenBank/DDBJ whole genome shotgun (WGS) entry which is preliminary data.</text>
</comment>
<feature type="domain" description="Transposase IS200-like" evidence="1">
    <location>
        <begin position="5"/>
        <end position="125"/>
    </location>
</feature>
<organism evidence="2 3">
    <name type="scientific">Bacillus benzoevorans</name>
    <dbReference type="NCBI Taxonomy" id="1456"/>
    <lineage>
        <taxon>Bacteria</taxon>
        <taxon>Bacillati</taxon>
        <taxon>Bacillota</taxon>
        <taxon>Bacilli</taxon>
        <taxon>Bacillales</taxon>
        <taxon>Bacillaceae</taxon>
        <taxon>Bacillus</taxon>
    </lineage>
</organism>
<dbReference type="SMART" id="SM01321">
    <property type="entry name" value="Y1_Tnp"/>
    <property type="match status" value="1"/>
</dbReference>
<dbReference type="GO" id="GO:0006313">
    <property type="term" value="P:DNA transposition"/>
    <property type="evidence" value="ECO:0007669"/>
    <property type="project" value="InterPro"/>
</dbReference>
<dbReference type="Gene3D" id="3.30.70.1290">
    <property type="entry name" value="Transposase IS200-like"/>
    <property type="match status" value="1"/>
</dbReference>
<dbReference type="GO" id="GO:0003677">
    <property type="term" value="F:DNA binding"/>
    <property type="evidence" value="ECO:0007669"/>
    <property type="project" value="InterPro"/>
</dbReference>
<dbReference type="PANTHER" id="PTHR33360:SF2">
    <property type="entry name" value="TRANSPOSASE FOR INSERTION SEQUENCE ELEMENT IS200"/>
    <property type="match status" value="1"/>
</dbReference>
<evidence type="ECO:0000259" key="1">
    <source>
        <dbReference type="SMART" id="SM01321"/>
    </source>
</evidence>
<dbReference type="InterPro" id="IPR002686">
    <property type="entry name" value="Transposase_17"/>
</dbReference>
<evidence type="ECO:0000313" key="2">
    <source>
        <dbReference type="EMBL" id="MBB6445231.1"/>
    </source>
</evidence>
<dbReference type="Proteomes" id="UP000531594">
    <property type="component" value="Unassembled WGS sequence"/>
</dbReference>
<dbReference type="AlphaFoldDB" id="A0A7X0HR63"/>
<dbReference type="PANTHER" id="PTHR33360">
    <property type="entry name" value="TRANSPOSASE FOR INSERTION SEQUENCE ELEMENT IS200"/>
    <property type="match status" value="1"/>
</dbReference>
<keyword evidence="3" id="KW-1185">Reference proteome</keyword>
<dbReference type="Pfam" id="PF01797">
    <property type="entry name" value="Y1_Tnp"/>
    <property type="match status" value="1"/>
</dbReference>
<dbReference type="EMBL" id="JACHGK010000005">
    <property type="protein sequence ID" value="MBB6445231.1"/>
    <property type="molecule type" value="Genomic_DNA"/>
</dbReference>
<dbReference type="GO" id="GO:0004803">
    <property type="term" value="F:transposase activity"/>
    <property type="evidence" value="ECO:0007669"/>
    <property type="project" value="InterPro"/>
</dbReference>
<reference evidence="2 3" key="1">
    <citation type="submission" date="2020-08" db="EMBL/GenBank/DDBJ databases">
        <title>Genomic Encyclopedia of Type Strains, Phase IV (KMG-IV): sequencing the most valuable type-strain genomes for metagenomic binning, comparative biology and taxonomic classification.</title>
        <authorList>
            <person name="Goeker M."/>
        </authorList>
    </citation>
    <scope>NUCLEOTIDE SEQUENCE [LARGE SCALE GENOMIC DNA]</scope>
    <source>
        <strain evidence="2 3">DSM 5391</strain>
    </source>
</reference>